<evidence type="ECO:0000313" key="2">
    <source>
        <dbReference type="EMBL" id="KAG3207855.1"/>
    </source>
</evidence>
<sequence length="91" mass="9935">MARMLCTVHSSQVVVEVCNASTEEVIVKAEAVVAMEVVVPETAFEGKASPSFNMNEVDIGYREPARASERRPGQNGRGSDEEQGRGARRRL</sequence>
<reference evidence="2" key="1">
    <citation type="submission" date="2018-05" db="EMBL/GenBank/DDBJ databases">
        <title>Effector identification in a new, highly contiguous assembly of the strawberry crown rot pathogen Phytophthora cactorum.</title>
        <authorList>
            <person name="Armitage A.D."/>
            <person name="Nellist C.F."/>
            <person name="Bates H."/>
            <person name="Vickerstaff R.J."/>
            <person name="Harrison R.J."/>
        </authorList>
    </citation>
    <scope>NUCLEOTIDE SEQUENCE</scope>
    <source>
        <strain evidence="2">P421</strain>
    </source>
</reference>
<proteinExistence type="predicted"/>
<name>A0A8T1H6E3_9STRA</name>
<accession>A0A8T1H6E3</accession>
<gene>
    <name evidence="2" type="ORF">PC129_g21108</name>
</gene>
<dbReference type="VEuPathDB" id="FungiDB:PC110_g17205"/>
<organism evidence="2 3">
    <name type="scientific">Phytophthora cactorum</name>
    <dbReference type="NCBI Taxonomy" id="29920"/>
    <lineage>
        <taxon>Eukaryota</taxon>
        <taxon>Sar</taxon>
        <taxon>Stramenopiles</taxon>
        <taxon>Oomycota</taxon>
        <taxon>Peronosporomycetes</taxon>
        <taxon>Peronosporales</taxon>
        <taxon>Peronosporaceae</taxon>
        <taxon>Phytophthora</taxon>
    </lineage>
</organism>
<dbReference type="Proteomes" id="UP000760860">
    <property type="component" value="Unassembled WGS sequence"/>
</dbReference>
<feature type="compositionally biased region" description="Basic and acidic residues" evidence="1">
    <location>
        <begin position="59"/>
        <end position="85"/>
    </location>
</feature>
<feature type="region of interest" description="Disordered" evidence="1">
    <location>
        <begin position="55"/>
        <end position="91"/>
    </location>
</feature>
<comment type="caution">
    <text evidence="2">The sequence shown here is derived from an EMBL/GenBank/DDBJ whole genome shotgun (WGS) entry which is preliminary data.</text>
</comment>
<dbReference type="EMBL" id="RCMV01001620">
    <property type="protein sequence ID" value="KAG3207855.1"/>
    <property type="molecule type" value="Genomic_DNA"/>
</dbReference>
<evidence type="ECO:0000313" key="3">
    <source>
        <dbReference type="Proteomes" id="UP000760860"/>
    </source>
</evidence>
<dbReference type="AlphaFoldDB" id="A0A8T1H6E3"/>
<protein>
    <submittedName>
        <fullName evidence="2">Uncharacterized protein</fullName>
    </submittedName>
</protein>
<evidence type="ECO:0000256" key="1">
    <source>
        <dbReference type="SAM" id="MobiDB-lite"/>
    </source>
</evidence>